<dbReference type="SUPFAM" id="SSF51735">
    <property type="entry name" value="NAD(P)-binding Rossmann-fold domains"/>
    <property type="match status" value="1"/>
</dbReference>
<comment type="similarity">
    <text evidence="1">Belongs to the NAD(P)-dependent epimerase/dehydratase family. SDR39U1 subfamily.</text>
</comment>
<accession>A0ABU1QE50</accession>
<dbReference type="InterPro" id="IPR001509">
    <property type="entry name" value="Epimerase_deHydtase"/>
</dbReference>
<dbReference type="PANTHER" id="PTHR11092">
    <property type="entry name" value="SUGAR NUCLEOTIDE EPIMERASE RELATED"/>
    <property type="match status" value="1"/>
</dbReference>
<name>A0ABU1QE50_9BACL</name>
<evidence type="ECO:0000313" key="4">
    <source>
        <dbReference type="EMBL" id="MDR6777702.1"/>
    </source>
</evidence>
<evidence type="ECO:0000259" key="3">
    <source>
        <dbReference type="Pfam" id="PF08338"/>
    </source>
</evidence>
<dbReference type="RefSeq" id="WP_068939908.1">
    <property type="nucleotide sequence ID" value="NZ_JAVDUG010000002.1"/>
</dbReference>
<dbReference type="InterPro" id="IPR036291">
    <property type="entry name" value="NAD(P)-bd_dom_sf"/>
</dbReference>
<keyword evidence="5" id="KW-1185">Reference proteome</keyword>
<dbReference type="InterPro" id="IPR010099">
    <property type="entry name" value="SDR39U1"/>
</dbReference>
<evidence type="ECO:0000313" key="5">
    <source>
        <dbReference type="Proteomes" id="UP001266807"/>
    </source>
</evidence>
<reference evidence="4 5" key="1">
    <citation type="submission" date="2023-07" db="EMBL/GenBank/DDBJ databases">
        <title>Sorghum-associated microbial communities from plants grown in Nebraska, USA.</title>
        <authorList>
            <person name="Schachtman D."/>
        </authorList>
    </citation>
    <scope>NUCLEOTIDE SEQUENCE [LARGE SCALE GENOMIC DNA]</scope>
    <source>
        <strain evidence="4 5">BE143</strain>
    </source>
</reference>
<dbReference type="PANTHER" id="PTHR11092:SF0">
    <property type="entry name" value="EPIMERASE FAMILY PROTEIN SDR39U1"/>
    <property type="match status" value="1"/>
</dbReference>
<dbReference type="Proteomes" id="UP001266807">
    <property type="component" value="Unassembled WGS sequence"/>
</dbReference>
<dbReference type="NCBIfam" id="TIGR01777">
    <property type="entry name" value="yfcH"/>
    <property type="match status" value="1"/>
</dbReference>
<dbReference type="EMBL" id="JAVDUG010000002">
    <property type="protein sequence ID" value="MDR6777702.1"/>
    <property type="molecule type" value="Genomic_DNA"/>
</dbReference>
<evidence type="ECO:0000259" key="2">
    <source>
        <dbReference type="Pfam" id="PF01370"/>
    </source>
</evidence>
<comment type="caution">
    <text evidence="4">The sequence shown here is derived from an EMBL/GenBank/DDBJ whole genome shotgun (WGS) entry which is preliminary data.</text>
</comment>
<evidence type="ECO:0000256" key="1">
    <source>
        <dbReference type="ARBA" id="ARBA00009353"/>
    </source>
</evidence>
<dbReference type="Gene3D" id="3.40.50.720">
    <property type="entry name" value="NAD(P)-binding Rossmann-like Domain"/>
    <property type="match status" value="1"/>
</dbReference>
<dbReference type="CDD" id="cd05242">
    <property type="entry name" value="SDR_a8"/>
    <property type="match status" value="1"/>
</dbReference>
<feature type="domain" description="NAD-dependent epimerase/dehydratase" evidence="2">
    <location>
        <begin position="3"/>
        <end position="215"/>
    </location>
</feature>
<protein>
    <submittedName>
        <fullName evidence="4">Uncharacterized protein (TIGR01777 family)</fullName>
    </submittedName>
</protein>
<sequence length="306" mass="34102">MNIIVCGGTGLVGSALVKSLLDDGYTVKVVTRKPLVGHEASPRLQYMSWNELKQKPEVLEGTDAVVNLAGETLNQRWTDKSKQRILQSRLLSVARLAQALNALQKKPKVIIQASAVAAYGASLTETFDETSPRRSEDFLSQVVEQWEEATNAYPSDARLIKLRISLVLDRKKGAFPLMKIPYSFGFGGKIGSGHQWMSWIHIEDIVRLITYCIHTTEIVGAVNASSPYPVTNDQFGKTVAQAYHRPHWFPVPGILVQKLLGEMSTLVLDGQKVLPHKALEHGFKFNYPSLKEAIEELHSSRKQRSN</sequence>
<organism evidence="4 5">
    <name type="scientific">Paenibacillus peoriae</name>
    <dbReference type="NCBI Taxonomy" id="59893"/>
    <lineage>
        <taxon>Bacteria</taxon>
        <taxon>Bacillati</taxon>
        <taxon>Bacillota</taxon>
        <taxon>Bacilli</taxon>
        <taxon>Bacillales</taxon>
        <taxon>Paenibacillaceae</taxon>
        <taxon>Paenibacillus</taxon>
    </lineage>
</organism>
<dbReference type="InterPro" id="IPR013549">
    <property type="entry name" value="DUF1731"/>
</dbReference>
<dbReference type="Pfam" id="PF08338">
    <property type="entry name" value="DUF1731"/>
    <property type="match status" value="1"/>
</dbReference>
<feature type="domain" description="DUF1731" evidence="3">
    <location>
        <begin position="251"/>
        <end position="297"/>
    </location>
</feature>
<dbReference type="Pfam" id="PF01370">
    <property type="entry name" value="Epimerase"/>
    <property type="match status" value="1"/>
</dbReference>
<proteinExistence type="inferred from homology"/>
<gene>
    <name evidence="4" type="ORF">J2W98_001964</name>
</gene>